<dbReference type="InterPro" id="IPR007252">
    <property type="entry name" value="Nup84/Nup107"/>
</dbReference>
<evidence type="ECO:0000256" key="3">
    <source>
        <dbReference type="ARBA" id="ARBA00022816"/>
    </source>
</evidence>
<name>A0ABQ7Q1R8_PLUXY</name>
<comment type="caution">
    <text evidence="9">The sequence shown here is derived from an EMBL/GenBank/DDBJ whole genome shotgun (WGS) entry which is preliminary data.</text>
</comment>
<dbReference type="Pfam" id="PF04121">
    <property type="entry name" value="Nup84_Nup100"/>
    <property type="match status" value="1"/>
</dbReference>
<keyword evidence="8" id="KW-0472">Membrane</keyword>
<organism evidence="9 10">
    <name type="scientific">Plutella xylostella</name>
    <name type="common">Diamondback moth</name>
    <name type="synonym">Plutella maculipennis</name>
    <dbReference type="NCBI Taxonomy" id="51655"/>
    <lineage>
        <taxon>Eukaryota</taxon>
        <taxon>Metazoa</taxon>
        <taxon>Ecdysozoa</taxon>
        <taxon>Arthropoda</taxon>
        <taxon>Hexapoda</taxon>
        <taxon>Insecta</taxon>
        <taxon>Pterygota</taxon>
        <taxon>Neoptera</taxon>
        <taxon>Endopterygota</taxon>
        <taxon>Lepidoptera</taxon>
        <taxon>Glossata</taxon>
        <taxon>Ditrysia</taxon>
        <taxon>Yponomeutoidea</taxon>
        <taxon>Plutellidae</taxon>
        <taxon>Plutella</taxon>
    </lineage>
</organism>
<keyword evidence="6 8" id="KW-0906">Nuclear pore complex</keyword>
<comment type="function">
    <text evidence="8">Functions as a component of the nuclear pore complex (NPC).</text>
</comment>
<protein>
    <recommendedName>
        <fullName evidence="8">Nuclear pore complex protein</fullName>
    </recommendedName>
</protein>
<keyword evidence="3" id="KW-0509">mRNA transport</keyword>
<evidence type="ECO:0000313" key="9">
    <source>
        <dbReference type="EMBL" id="KAG7299173.1"/>
    </source>
</evidence>
<keyword evidence="7 8" id="KW-0539">Nucleus</keyword>
<accession>A0ABQ7Q1R8</accession>
<keyword evidence="4" id="KW-0653">Protein transport</keyword>
<reference evidence="9 10" key="1">
    <citation type="submission" date="2021-06" db="EMBL/GenBank/DDBJ databases">
        <title>A haploid diamondback moth (Plutella xylostella L.) genome assembly resolves 31 chromosomes and identifies a diamide resistance mutation.</title>
        <authorList>
            <person name="Ward C.M."/>
            <person name="Perry K.D."/>
            <person name="Baker G."/>
            <person name="Powis K."/>
            <person name="Heckel D.G."/>
            <person name="Baxter S.W."/>
        </authorList>
    </citation>
    <scope>NUCLEOTIDE SEQUENCE [LARGE SCALE GENOMIC DNA]</scope>
    <source>
        <strain evidence="9 10">LV</strain>
        <tissue evidence="9">Single pupa</tissue>
    </source>
</reference>
<sequence>MSFEKSLQHTPFRNKKSRHLLHRDDTLNLSPILNETSIFKNLNDTSLRQVLDESSILVPTGNAGEGLREAFFEIIQASRPTDVIDTLARLSQVCCDSLELVEPWNRYNVHNYWLAEEANTWKLLHCMYSDSINDHPESIDNLITEVTLSQQTLVSALFQCDSELRLLQLLVDWLEATAAYQEEATKTTAPIIGNNVHWGNTLHQLLIGTSLFNKEKNKAMITCMDPDAPRREKKSIHSDDQQDDIDLCKRIFTEVRCGKFSEAISLCVSAGQAWRAAVLQGWRLLHYEPKEGTNDQLEITGNPNRDLWKWCCLGLANDVTENIHYRATIGILCGHLPSTIPACQGNWEDLLWAHLRVQIEARVDKFLREHHVTAHANTTSQEVLDLLQAEHQTEELSLHQVFSAVNALMENKKESHYQTCQKHLMLGHIRAIMQDSLKWIETAEEKIIRFLAHLVLVLRQMGKDPQHDIGDKILEKYVVQLVDGHTDGSVDCPELIAYYTSTVPVDHQLYLYADLMDRVHKSDYRPAVVKAGSNAGLDVAASARIAIKKAITDVQQGYGNIDMTFTQTGTVESDKSLISKVISSLEWLSLLPDQLEEALWLSNAMIRTFIFIGNTDAASSCIASVNQLFSSFVTKLPSTSSELREHLCLKAYLEALDGFATWYRHFISGQPKDVEPLPPDATFTDKVHHEQRCAQVEQQKARWIQAVLHQSRHTKNLLYNVLLFPGGWLQDESDSTSSPNFSADEKDERAKQLETLRRLCIPEITILILKILQSNDDVDNHKEAVKLSNLIAAENRSLYKVFTKDKLIEVLDRIKESSLLLLENGRDMFGYEINDD</sequence>
<keyword evidence="2 8" id="KW-0813">Transport</keyword>
<comment type="subcellular location">
    <subcellularLocation>
        <location evidence="8">Nucleus</location>
        <location evidence="8">Nuclear pore complex</location>
    </subcellularLocation>
    <subcellularLocation>
        <location evidence="8">Nucleus membrane</location>
    </subcellularLocation>
</comment>
<proteinExistence type="inferred from homology"/>
<dbReference type="PANTHER" id="PTHR13003:SF2">
    <property type="entry name" value="NUCLEAR PORE COMPLEX PROTEIN NUP107"/>
    <property type="match status" value="1"/>
</dbReference>
<evidence type="ECO:0000256" key="6">
    <source>
        <dbReference type="ARBA" id="ARBA00023132"/>
    </source>
</evidence>
<evidence type="ECO:0000256" key="1">
    <source>
        <dbReference type="ARBA" id="ARBA00009510"/>
    </source>
</evidence>
<evidence type="ECO:0000256" key="7">
    <source>
        <dbReference type="ARBA" id="ARBA00023242"/>
    </source>
</evidence>
<dbReference type="Gene3D" id="1.20.190.50">
    <property type="match status" value="1"/>
</dbReference>
<evidence type="ECO:0000256" key="5">
    <source>
        <dbReference type="ARBA" id="ARBA00023010"/>
    </source>
</evidence>
<evidence type="ECO:0000256" key="8">
    <source>
        <dbReference type="RuleBase" id="RU365072"/>
    </source>
</evidence>
<dbReference type="PANTHER" id="PTHR13003">
    <property type="entry name" value="NUP107-RELATED"/>
    <property type="match status" value="1"/>
</dbReference>
<comment type="similarity">
    <text evidence="1 8">Belongs to the nucleoporin Nup84/Nup107 family.</text>
</comment>
<gene>
    <name evidence="9" type="ORF">JYU34_017714</name>
</gene>
<dbReference type="Gene3D" id="1.10.3450.20">
    <property type="match status" value="1"/>
</dbReference>
<evidence type="ECO:0000313" key="10">
    <source>
        <dbReference type="Proteomes" id="UP000823941"/>
    </source>
</evidence>
<keyword evidence="5 8" id="KW-0811">Translocation</keyword>
<comment type="subunit">
    <text evidence="8">Part of the nuclear pore complex (NPC).</text>
</comment>
<evidence type="ECO:0000256" key="2">
    <source>
        <dbReference type="ARBA" id="ARBA00022448"/>
    </source>
</evidence>
<dbReference type="EMBL" id="JAHIBW010000023">
    <property type="protein sequence ID" value="KAG7299173.1"/>
    <property type="molecule type" value="Genomic_DNA"/>
</dbReference>
<evidence type="ECO:0000256" key="4">
    <source>
        <dbReference type="ARBA" id="ARBA00022927"/>
    </source>
</evidence>
<keyword evidence="10" id="KW-1185">Reference proteome</keyword>
<dbReference type="Proteomes" id="UP000823941">
    <property type="component" value="Chromosome 23"/>
</dbReference>